<feature type="transmembrane region" description="Helical" evidence="8">
    <location>
        <begin position="277"/>
        <end position="297"/>
    </location>
</feature>
<keyword evidence="4" id="KW-1003">Cell membrane</keyword>
<evidence type="ECO:0000256" key="6">
    <source>
        <dbReference type="ARBA" id="ARBA00022989"/>
    </source>
</evidence>
<feature type="transmembrane region" description="Helical" evidence="8">
    <location>
        <begin position="137"/>
        <end position="154"/>
    </location>
</feature>
<dbReference type="AlphaFoldDB" id="A0A285UD37"/>
<keyword evidence="5 8" id="KW-0812">Transmembrane</keyword>
<comment type="subcellular location">
    <subcellularLocation>
        <location evidence="1">Cell membrane</location>
        <topology evidence="1">Multi-pass membrane protein</topology>
    </subcellularLocation>
</comment>
<feature type="transmembrane region" description="Helical" evidence="8">
    <location>
        <begin position="251"/>
        <end position="271"/>
    </location>
</feature>
<feature type="domain" description="EamA" evidence="9">
    <location>
        <begin position="164"/>
        <end position="292"/>
    </location>
</feature>
<feature type="transmembrane region" description="Helical" evidence="8">
    <location>
        <begin position="52"/>
        <end position="69"/>
    </location>
</feature>
<name>A0A285UD37_9HYPH</name>
<dbReference type="EMBL" id="OBQD01000006">
    <property type="protein sequence ID" value="SOC39834.1"/>
    <property type="molecule type" value="Genomic_DNA"/>
</dbReference>
<comment type="similarity">
    <text evidence="2">Belongs to the EamA transporter family.</text>
</comment>
<feature type="transmembrane region" description="Helical" evidence="8">
    <location>
        <begin position="20"/>
        <end position="40"/>
    </location>
</feature>
<keyword evidence="3" id="KW-0813">Transport</keyword>
<feature type="transmembrane region" description="Helical" evidence="8">
    <location>
        <begin position="188"/>
        <end position="206"/>
    </location>
</feature>
<feature type="transmembrane region" description="Helical" evidence="8">
    <location>
        <begin position="160"/>
        <end position="176"/>
    </location>
</feature>
<dbReference type="SUPFAM" id="SSF103481">
    <property type="entry name" value="Multidrug resistance efflux transporter EmrE"/>
    <property type="match status" value="2"/>
</dbReference>
<dbReference type="Pfam" id="PF00892">
    <property type="entry name" value="EamA"/>
    <property type="match status" value="2"/>
</dbReference>
<dbReference type="GO" id="GO:0005886">
    <property type="term" value="C:plasma membrane"/>
    <property type="evidence" value="ECO:0007669"/>
    <property type="project" value="UniProtKB-SubCell"/>
</dbReference>
<dbReference type="InterPro" id="IPR004626">
    <property type="entry name" value="RarD"/>
</dbReference>
<reference evidence="10 11" key="1">
    <citation type="submission" date="2017-08" db="EMBL/GenBank/DDBJ databases">
        <authorList>
            <person name="de Groot N.N."/>
        </authorList>
    </citation>
    <scope>NUCLEOTIDE SEQUENCE [LARGE SCALE GENOMIC DNA]</scope>
    <source>
        <strain evidence="10 11">JC85</strain>
    </source>
</reference>
<dbReference type="InterPro" id="IPR000620">
    <property type="entry name" value="EamA_dom"/>
</dbReference>
<keyword evidence="6 8" id="KW-1133">Transmembrane helix</keyword>
<dbReference type="InterPro" id="IPR037185">
    <property type="entry name" value="EmrE-like"/>
</dbReference>
<accession>A0A285UD37</accession>
<evidence type="ECO:0000256" key="2">
    <source>
        <dbReference type="ARBA" id="ARBA00007362"/>
    </source>
</evidence>
<dbReference type="RefSeq" id="WP_097139175.1">
    <property type="nucleotide sequence ID" value="NZ_OBQD01000006.1"/>
</dbReference>
<protein>
    <submittedName>
        <fullName evidence="10">Chloramphenicol-sensitive protein RarD</fullName>
    </submittedName>
</protein>
<dbReference type="Proteomes" id="UP000219167">
    <property type="component" value="Unassembled WGS sequence"/>
</dbReference>
<proteinExistence type="inferred from homology"/>
<keyword evidence="11" id="KW-1185">Reference proteome</keyword>
<feature type="transmembrane region" description="Helical" evidence="8">
    <location>
        <begin position="81"/>
        <end position="101"/>
    </location>
</feature>
<evidence type="ECO:0000313" key="10">
    <source>
        <dbReference type="EMBL" id="SOC39834.1"/>
    </source>
</evidence>
<evidence type="ECO:0000256" key="1">
    <source>
        <dbReference type="ARBA" id="ARBA00004651"/>
    </source>
</evidence>
<evidence type="ECO:0000259" key="9">
    <source>
        <dbReference type="Pfam" id="PF00892"/>
    </source>
</evidence>
<evidence type="ECO:0000313" key="11">
    <source>
        <dbReference type="Proteomes" id="UP000219167"/>
    </source>
</evidence>
<evidence type="ECO:0000256" key="8">
    <source>
        <dbReference type="SAM" id="Phobius"/>
    </source>
</evidence>
<dbReference type="PANTHER" id="PTHR22911">
    <property type="entry name" value="ACYL-MALONYL CONDENSING ENZYME-RELATED"/>
    <property type="match status" value="1"/>
</dbReference>
<feature type="transmembrane region" description="Helical" evidence="8">
    <location>
        <begin position="218"/>
        <end position="239"/>
    </location>
</feature>
<feature type="transmembrane region" description="Helical" evidence="8">
    <location>
        <begin position="113"/>
        <end position="130"/>
    </location>
</feature>
<evidence type="ECO:0000256" key="3">
    <source>
        <dbReference type="ARBA" id="ARBA00022448"/>
    </source>
</evidence>
<sequence>MNEKNSTPPAANGDSLQGFLFALTAYLLWGFLPFFMKAVAHIPSTEVVAHRILWSVPIAGMVLVVLGRTSEVRTALRTPRMLAMACLTAALVTVNWGIYVWAIGAGRAIETALGYYINPLFSIFLGAVLLKEKLTRAQIVAIGLAATAVAVLAIEAGGLPWVSLALCISWGFYAFFRKTLPIGPNQGFFLEVLLLSVPAIGYIVWLETTGSGHFGDTGMADLLLLLASGVVTAVPLMVYANGAKLLKLSTIGIMQYIAPTMIFIIAIFVFHEPFGHAQMLAFALIWAALFVYSGSMLRTARAQRARALKGAPDPAR</sequence>
<evidence type="ECO:0000256" key="4">
    <source>
        <dbReference type="ARBA" id="ARBA00022475"/>
    </source>
</evidence>
<dbReference type="OrthoDB" id="369870at2"/>
<evidence type="ECO:0000256" key="5">
    <source>
        <dbReference type="ARBA" id="ARBA00022692"/>
    </source>
</evidence>
<feature type="domain" description="EamA" evidence="9">
    <location>
        <begin position="18"/>
        <end position="152"/>
    </location>
</feature>
<evidence type="ECO:0000256" key="7">
    <source>
        <dbReference type="ARBA" id="ARBA00023136"/>
    </source>
</evidence>
<dbReference type="NCBIfam" id="TIGR00688">
    <property type="entry name" value="rarD"/>
    <property type="match status" value="1"/>
</dbReference>
<dbReference type="PANTHER" id="PTHR22911:SF137">
    <property type="entry name" value="SOLUTE CARRIER FAMILY 35 MEMBER G2-RELATED"/>
    <property type="match status" value="1"/>
</dbReference>
<gene>
    <name evidence="10" type="ORF">SAMN05892877_106216</name>
</gene>
<organism evidence="10 11">
    <name type="scientific">Rhizobium subbaraonis</name>
    <dbReference type="NCBI Taxonomy" id="908946"/>
    <lineage>
        <taxon>Bacteria</taxon>
        <taxon>Pseudomonadati</taxon>
        <taxon>Pseudomonadota</taxon>
        <taxon>Alphaproteobacteria</taxon>
        <taxon>Hyphomicrobiales</taxon>
        <taxon>Rhizobiaceae</taxon>
        <taxon>Rhizobium/Agrobacterium group</taxon>
        <taxon>Rhizobium</taxon>
    </lineage>
</organism>
<keyword evidence="7 8" id="KW-0472">Membrane</keyword>